<sequence>MTLMTSSRPLLLTHALLLPMADDPHGLPDWFHGWMRVGTDGRIESLGEGDPPADALVAGDGGPVEILNAAGAIVAPGFVSAHSHLFTSGLRGIASGSTLYPWVGAMMEVFAQTGAEDMYWSTFHGSLDFLANGITSAYNFTQSRVTWRYDAAAARNELVGVHPPEYLTRQFDGARDAGLRTVHAIRLDDEAAPESQVRATFADMVGAAAEHTGLELYLGSSVMGAVQWAAGPRTAELEAEMMAEHGITNQAHFVETAEGIDVQRSKFDWYVQAGALGPEFLFGHFIHPTDEMVAQAARAGARMVWQPTSNGRLGSGVADVVRYQREGIEVGMGLDDQSCTDISDPFANMRLGMYSQRALHHEAAVMMPREVLRLHTLGSAEVLGVADRVGSLEVGKYADFVVVDPRRPDTGPIWDVYATYVLACGLRNLAQVYVGGRLVSEGGVATAPGAADAPAELAERVTVAAHRAGMRLALDESTP</sequence>
<dbReference type="InterPro" id="IPR006680">
    <property type="entry name" value="Amidohydro-rel"/>
</dbReference>
<protein>
    <submittedName>
        <fullName evidence="3">Amidohydrolase family protein</fullName>
    </submittedName>
</protein>
<evidence type="ECO:0000313" key="3">
    <source>
        <dbReference type="EMBL" id="QOR71250.1"/>
    </source>
</evidence>
<dbReference type="Proteomes" id="UP000593758">
    <property type="component" value="Chromosome"/>
</dbReference>
<dbReference type="SUPFAM" id="SSF51338">
    <property type="entry name" value="Composite domain of metallo-dependent hydrolases"/>
    <property type="match status" value="1"/>
</dbReference>
<dbReference type="PANTHER" id="PTHR43794:SF11">
    <property type="entry name" value="AMIDOHYDROLASE-RELATED DOMAIN-CONTAINING PROTEIN"/>
    <property type="match status" value="1"/>
</dbReference>
<evidence type="ECO:0000259" key="2">
    <source>
        <dbReference type="Pfam" id="PF01979"/>
    </source>
</evidence>
<dbReference type="KEGG" id="halt:IM660_02800"/>
<dbReference type="InterPro" id="IPR032466">
    <property type="entry name" value="Metal_Hydrolase"/>
</dbReference>
<keyword evidence="4" id="KW-1185">Reference proteome</keyword>
<name>A0A7M1SUI7_9MICO</name>
<dbReference type="Pfam" id="PF01979">
    <property type="entry name" value="Amidohydro_1"/>
    <property type="match status" value="1"/>
</dbReference>
<keyword evidence="1 3" id="KW-0378">Hydrolase</keyword>
<dbReference type="EMBL" id="CP063169">
    <property type="protein sequence ID" value="QOR71250.1"/>
    <property type="molecule type" value="Genomic_DNA"/>
</dbReference>
<dbReference type="InterPro" id="IPR011059">
    <property type="entry name" value="Metal-dep_hydrolase_composite"/>
</dbReference>
<evidence type="ECO:0000313" key="4">
    <source>
        <dbReference type="Proteomes" id="UP000593758"/>
    </source>
</evidence>
<dbReference type="SUPFAM" id="SSF51556">
    <property type="entry name" value="Metallo-dependent hydrolases"/>
    <property type="match status" value="1"/>
</dbReference>
<dbReference type="InterPro" id="IPR050287">
    <property type="entry name" value="MTA/SAH_deaminase"/>
</dbReference>
<reference evidence="3 4" key="1">
    <citation type="submission" date="2020-10" db="EMBL/GenBank/DDBJ databases">
        <title>Haloactinobacterium sp. RN3S43, a bacterium isolated from saline soil.</title>
        <authorList>
            <person name="Sun J.-Q."/>
        </authorList>
    </citation>
    <scope>NUCLEOTIDE SEQUENCE [LARGE SCALE GENOMIC DNA]</scope>
    <source>
        <strain evidence="3 4">RN3S43</strain>
    </source>
</reference>
<dbReference type="PANTHER" id="PTHR43794">
    <property type="entry name" value="AMINOHYDROLASE SSNA-RELATED"/>
    <property type="match status" value="1"/>
</dbReference>
<feature type="domain" description="Amidohydrolase-related" evidence="2">
    <location>
        <begin position="73"/>
        <end position="439"/>
    </location>
</feature>
<accession>A0A7M1SUI7</accession>
<dbReference type="GO" id="GO:0016810">
    <property type="term" value="F:hydrolase activity, acting on carbon-nitrogen (but not peptide) bonds"/>
    <property type="evidence" value="ECO:0007669"/>
    <property type="project" value="InterPro"/>
</dbReference>
<proteinExistence type="predicted"/>
<dbReference type="AlphaFoldDB" id="A0A7M1SUI7"/>
<gene>
    <name evidence="3" type="ORF">IM660_02800</name>
</gene>
<organism evidence="3 4">
    <name type="scientific">Ruania alkalisoli</name>
    <dbReference type="NCBI Taxonomy" id="2779775"/>
    <lineage>
        <taxon>Bacteria</taxon>
        <taxon>Bacillati</taxon>
        <taxon>Actinomycetota</taxon>
        <taxon>Actinomycetes</taxon>
        <taxon>Micrococcales</taxon>
        <taxon>Ruaniaceae</taxon>
        <taxon>Ruania</taxon>
    </lineage>
</organism>
<dbReference type="Gene3D" id="2.30.40.10">
    <property type="entry name" value="Urease, subunit C, domain 1"/>
    <property type="match status" value="1"/>
</dbReference>
<evidence type="ECO:0000256" key="1">
    <source>
        <dbReference type="ARBA" id="ARBA00022801"/>
    </source>
</evidence>
<dbReference type="Gene3D" id="3.20.20.140">
    <property type="entry name" value="Metal-dependent hydrolases"/>
    <property type="match status" value="1"/>
</dbReference>